<dbReference type="Proteomes" id="UP000255355">
    <property type="component" value="Unassembled WGS sequence"/>
</dbReference>
<dbReference type="GO" id="GO:0005509">
    <property type="term" value="F:calcium ion binding"/>
    <property type="evidence" value="ECO:0007669"/>
    <property type="project" value="InterPro"/>
</dbReference>
<proteinExistence type="predicted"/>
<feature type="domain" description="EF-hand" evidence="1">
    <location>
        <begin position="415"/>
        <end position="450"/>
    </location>
</feature>
<keyword evidence="3" id="KW-1185">Reference proteome</keyword>
<dbReference type="STRING" id="1210089.GCA_001613165_07171"/>
<dbReference type="Gene3D" id="1.10.238.10">
    <property type="entry name" value="EF-hand"/>
    <property type="match status" value="1"/>
</dbReference>
<dbReference type="InterPro" id="IPR005152">
    <property type="entry name" value="Lipase_secreted"/>
</dbReference>
<protein>
    <submittedName>
        <fullName evidence="2">Ca2+-binding EF-hand superfamily protein</fullName>
    </submittedName>
</protein>
<organism evidence="2 3">
    <name type="scientific">Nocardia mexicana</name>
    <dbReference type="NCBI Taxonomy" id="279262"/>
    <lineage>
        <taxon>Bacteria</taxon>
        <taxon>Bacillati</taxon>
        <taxon>Actinomycetota</taxon>
        <taxon>Actinomycetes</taxon>
        <taxon>Mycobacteriales</taxon>
        <taxon>Nocardiaceae</taxon>
        <taxon>Nocardia</taxon>
    </lineage>
</organism>
<dbReference type="PANTHER" id="PTHR34853">
    <property type="match status" value="1"/>
</dbReference>
<dbReference type="Pfam" id="PF03583">
    <property type="entry name" value="LIP"/>
    <property type="match status" value="1"/>
</dbReference>
<feature type="domain" description="EF-hand" evidence="1">
    <location>
        <begin position="373"/>
        <end position="399"/>
    </location>
</feature>
<dbReference type="SUPFAM" id="SSF53474">
    <property type="entry name" value="alpha/beta-Hydrolases"/>
    <property type="match status" value="1"/>
</dbReference>
<evidence type="ECO:0000313" key="2">
    <source>
        <dbReference type="EMBL" id="RDI52837.1"/>
    </source>
</evidence>
<dbReference type="PROSITE" id="PS00018">
    <property type="entry name" value="EF_HAND_1"/>
    <property type="match status" value="3"/>
</dbReference>
<name>A0A370H839_9NOCA</name>
<dbReference type="PROSITE" id="PS50222">
    <property type="entry name" value="EF_HAND_2"/>
    <property type="match status" value="3"/>
</dbReference>
<feature type="domain" description="EF-hand" evidence="1">
    <location>
        <begin position="455"/>
        <end position="490"/>
    </location>
</feature>
<accession>A0A370H839</accession>
<dbReference type="SMART" id="SM00054">
    <property type="entry name" value="EFh"/>
    <property type="match status" value="4"/>
</dbReference>
<reference evidence="2 3" key="1">
    <citation type="submission" date="2018-07" db="EMBL/GenBank/DDBJ databases">
        <title>Genomic Encyclopedia of Type Strains, Phase IV (KMG-IV): sequencing the most valuable type-strain genomes for metagenomic binning, comparative biology and taxonomic classification.</title>
        <authorList>
            <person name="Goeker M."/>
        </authorList>
    </citation>
    <scope>NUCLEOTIDE SEQUENCE [LARGE SCALE GENOMIC DNA]</scope>
    <source>
        <strain evidence="2 3">DSM 44952</strain>
    </source>
</reference>
<dbReference type="Pfam" id="PF13833">
    <property type="entry name" value="EF-hand_8"/>
    <property type="match status" value="1"/>
</dbReference>
<dbReference type="GO" id="GO:0016042">
    <property type="term" value="P:lipid catabolic process"/>
    <property type="evidence" value="ECO:0007669"/>
    <property type="project" value="InterPro"/>
</dbReference>
<gene>
    <name evidence="2" type="ORF">DFR68_103224</name>
</gene>
<dbReference type="InterPro" id="IPR029058">
    <property type="entry name" value="AB_hydrolase_fold"/>
</dbReference>
<dbReference type="Pfam" id="PF13202">
    <property type="entry name" value="EF-hand_5"/>
    <property type="match status" value="2"/>
</dbReference>
<sequence length="539" mass="57628">MTSVVDCSDSDTGTLINVEPLPRPLWPEGTERGYRIEYVAPNFSGGKRAVSGSVFVPAPTTGTAPVLTWAHCTVGLNEHDAPSKVGLIPEERRHLAYWLAAGFVVAATDYEGLGTDEPHPYLDGEAIADDVIDIVRAVHGMDLNVDERTVIAGFSQGGHGSLFAAALCTAYAPDLNLLGTVSLAPPIRFLDFVREFTSAGDGSVHTLIPMIMAGLRIRRPEFKPEERLTPAGCELVDAATRTSMKDLDALCSATTNDAAGITGISTWKPFVEALESTSPPESRYDRPIFLCSGGADPVFTPKQGRGFSDAVSKSGTSVTFLDLESLDHVALLEPAAHRATRWAADLIAADANGDAGEDVPRASGQLDGRDPRFRVLDATGDGRIGLDDFRAHALRLVSSFGRPLGDPVAARVRAGYEQLARQLIEHYDRDGDGDIDLEEFVAGRTGQVPAQIADSAQTLVRAVVQLIDDDGDRRVSRAEFRSVTRGLGIPADESDTIFDRTDADGSGYLGDDELAAGVVEFLTGTDDRSPGYWLFGRSA</sequence>
<dbReference type="GO" id="GO:0004806">
    <property type="term" value="F:triacylglycerol lipase activity"/>
    <property type="evidence" value="ECO:0007669"/>
    <property type="project" value="InterPro"/>
</dbReference>
<dbReference type="InterPro" id="IPR002048">
    <property type="entry name" value="EF_hand_dom"/>
</dbReference>
<dbReference type="InterPro" id="IPR011992">
    <property type="entry name" value="EF-hand-dom_pair"/>
</dbReference>
<dbReference type="Gene3D" id="3.40.50.1820">
    <property type="entry name" value="alpha/beta hydrolase"/>
    <property type="match status" value="2"/>
</dbReference>
<comment type="caution">
    <text evidence="2">The sequence shown here is derived from an EMBL/GenBank/DDBJ whole genome shotgun (WGS) entry which is preliminary data.</text>
</comment>
<dbReference type="PANTHER" id="PTHR34853:SF1">
    <property type="entry name" value="LIPASE 5"/>
    <property type="match status" value="1"/>
</dbReference>
<evidence type="ECO:0000259" key="1">
    <source>
        <dbReference type="PROSITE" id="PS50222"/>
    </source>
</evidence>
<dbReference type="InterPro" id="IPR018247">
    <property type="entry name" value="EF_Hand_1_Ca_BS"/>
</dbReference>
<dbReference type="AlphaFoldDB" id="A0A370H839"/>
<evidence type="ECO:0000313" key="3">
    <source>
        <dbReference type="Proteomes" id="UP000255355"/>
    </source>
</evidence>
<dbReference type="SUPFAM" id="SSF47473">
    <property type="entry name" value="EF-hand"/>
    <property type="match status" value="1"/>
</dbReference>
<dbReference type="EMBL" id="QQAZ01000003">
    <property type="protein sequence ID" value="RDI52837.1"/>
    <property type="molecule type" value="Genomic_DNA"/>
</dbReference>
<dbReference type="CDD" id="cd00051">
    <property type="entry name" value="EFh"/>
    <property type="match status" value="1"/>
</dbReference>